<dbReference type="AlphaFoldDB" id="A0A804R1M3"/>
<dbReference type="GO" id="GO:0046872">
    <property type="term" value="F:metal ion binding"/>
    <property type="evidence" value="ECO:0007669"/>
    <property type="project" value="UniProtKB-KW"/>
</dbReference>
<organism evidence="4 5">
    <name type="scientific">Zea mays</name>
    <name type="common">Maize</name>
    <dbReference type="NCBI Taxonomy" id="4577"/>
    <lineage>
        <taxon>Eukaryota</taxon>
        <taxon>Viridiplantae</taxon>
        <taxon>Streptophyta</taxon>
        <taxon>Embryophyta</taxon>
        <taxon>Tracheophyta</taxon>
        <taxon>Spermatophyta</taxon>
        <taxon>Magnoliopsida</taxon>
        <taxon>Liliopsida</taxon>
        <taxon>Poales</taxon>
        <taxon>Poaceae</taxon>
        <taxon>PACMAD clade</taxon>
        <taxon>Panicoideae</taxon>
        <taxon>Andropogonodae</taxon>
        <taxon>Andropogoneae</taxon>
        <taxon>Tripsacinae</taxon>
        <taxon>Zea</taxon>
    </lineage>
</organism>
<dbReference type="InParanoid" id="A0A804R1M3"/>
<reference evidence="5" key="1">
    <citation type="journal article" date="2009" name="Science">
        <title>The B73 maize genome: complexity, diversity, and dynamics.</title>
        <authorList>
            <person name="Schnable P.S."/>
            <person name="Ware D."/>
            <person name="Fulton R.S."/>
            <person name="Stein J.C."/>
            <person name="Wei F."/>
            <person name="Pasternak S."/>
            <person name="Liang C."/>
            <person name="Zhang J."/>
            <person name="Fulton L."/>
            <person name="Graves T.A."/>
            <person name="Minx P."/>
            <person name="Reily A.D."/>
            <person name="Courtney L."/>
            <person name="Kruchowski S.S."/>
            <person name="Tomlinson C."/>
            <person name="Strong C."/>
            <person name="Delehaunty K."/>
            <person name="Fronick C."/>
            <person name="Courtney B."/>
            <person name="Rock S.M."/>
            <person name="Belter E."/>
            <person name="Du F."/>
            <person name="Kim K."/>
            <person name="Abbott R.M."/>
            <person name="Cotton M."/>
            <person name="Levy A."/>
            <person name="Marchetto P."/>
            <person name="Ochoa K."/>
            <person name="Jackson S.M."/>
            <person name="Gillam B."/>
            <person name="Chen W."/>
            <person name="Yan L."/>
            <person name="Higginbotham J."/>
            <person name="Cardenas M."/>
            <person name="Waligorski J."/>
            <person name="Applebaum E."/>
            <person name="Phelps L."/>
            <person name="Falcone J."/>
            <person name="Kanchi K."/>
            <person name="Thane T."/>
            <person name="Scimone A."/>
            <person name="Thane N."/>
            <person name="Henke J."/>
            <person name="Wang T."/>
            <person name="Ruppert J."/>
            <person name="Shah N."/>
            <person name="Rotter K."/>
            <person name="Hodges J."/>
            <person name="Ingenthron E."/>
            <person name="Cordes M."/>
            <person name="Kohlberg S."/>
            <person name="Sgro J."/>
            <person name="Delgado B."/>
            <person name="Mead K."/>
            <person name="Chinwalla A."/>
            <person name="Leonard S."/>
            <person name="Crouse K."/>
            <person name="Collura K."/>
            <person name="Kudrna D."/>
            <person name="Currie J."/>
            <person name="He R."/>
            <person name="Angelova A."/>
            <person name="Rajasekar S."/>
            <person name="Mueller T."/>
            <person name="Lomeli R."/>
            <person name="Scara G."/>
            <person name="Ko A."/>
            <person name="Delaney K."/>
            <person name="Wissotski M."/>
            <person name="Lopez G."/>
            <person name="Campos D."/>
            <person name="Braidotti M."/>
            <person name="Ashley E."/>
            <person name="Golser W."/>
            <person name="Kim H."/>
            <person name="Lee S."/>
            <person name="Lin J."/>
            <person name="Dujmic Z."/>
            <person name="Kim W."/>
            <person name="Talag J."/>
            <person name="Zuccolo A."/>
            <person name="Fan C."/>
            <person name="Sebastian A."/>
            <person name="Kramer M."/>
            <person name="Spiegel L."/>
            <person name="Nascimento L."/>
            <person name="Zutavern T."/>
            <person name="Miller B."/>
            <person name="Ambroise C."/>
            <person name="Muller S."/>
            <person name="Spooner W."/>
            <person name="Narechania A."/>
            <person name="Ren L."/>
            <person name="Wei S."/>
            <person name="Kumari S."/>
            <person name="Faga B."/>
            <person name="Levy M.J."/>
            <person name="McMahan L."/>
            <person name="Van Buren P."/>
            <person name="Vaughn M.W."/>
            <person name="Ying K."/>
            <person name="Yeh C.-T."/>
            <person name="Emrich S.J."/>
            <person name="Jia Y."/>
            <person name="Kalyanaraman A."/>
            <person name="Hsia A.-P."/>
            <person name="Barbazuk W.B."/>
            <person name="Baucom R.S."/>
            <person name="Brutnell T.P."/>
            <person name="Carpita N.C."/>
            <person name="Chaparro C."/>
            <person name="Chia J.-M."/>
            <person name="Deragon J.-M."/>
            <person name="Estill J.C."/>
            <person name="Fu Y."/>
            <person name="Jeddeloh J.A."/>
            <person name="Han Y."/>
            <person name="Lee H."/>
            <person name="Li P."/>
            <person name="Lisch D.R."/>
            <person name="Liu S."/>
            <person name="Liu Z."/>
            <person name="Nagel D.H."/>
            <person name="McCann M.C."/>
            <person name="SanMiguel P."/>
            <person name="Myers A.M."/>
            <person name="Nettleton D."/>
            <person name="Nguyen J."/>
            <person name="Penning B.W."/>
            <person name="Ponnala L."/>
            <person name="Schneider K.L."/>
            <person name="Schwartz D.C."/>
            <person name="Sharma A."/>
            <person name="Soderlund C."/>
            <person name="Springer N.M."/>
            <person name="Sun Q."/>
            <person name="Wang H."/>
            <person name="Waterman M."/>
            <person name="Westerman R."/>
            <person name="Wolfgruber T.K."/>
            <person name="Yang L."/>
            <person name="Yu Y."/>
            <person name="Zhang L."/>
            <person name="Zhou S."/>
            <person name="Zhu Q."/>
            <person name="Bennetzen J.L."/>
            <person name="Dawe R.K."/>
            <person name="Jiang J."/>
            <person name="Jiang N."/>
            <person name="Presting G.G."/>
            <person name="Wessler S.R."/>
            <person name="Aluru S."/>
            <person name="Martienssen R.A."/>
            <person name="Clifton S.W."/>
            <person name="McCombie W.R."/>
            <person name="Wing R.A."/>
            <person name="Wilson R.K."/>
        </authorList>
    </citation>
    <scope>NUCLEOTIDE SEQUENCE [LARGE SCALE GENOMIC DNA]</scope>
    <source>
        <strain evidence="5">cv. B73</strain>
    </source>
</reference>
<dbReference type="PANTHER" id="PTHR10869">
    <property type="entry name" value="PROLYL 4-HYDROXYLASE ALPHA SUBUNIT"/>
    <property type="match status" value="1"/>
</dbReference>
<evidence type="ECO:0000256" key="2">
    <source>
        <dbReference type="ARBA" id="ARBA00022723"/>
    </source>
</evidence>
<sequence length="318" mass="35194">MLTATTFVKPPPPRHRTPAAGATYLWLWRAPISRSTSVLRSSSTPISRSTSRRARSCVSRAWIDAQRFGSTVGRVDEERRTASAWGRWSRRQEVDPHQTLFLHADTMQLSFNDTSMKAICGHPPRSRPPAQLAPPTRCLLAVGLGSPTHSRQEMVTEGKQHLEETSAPPAQRWNLDEASRALLMKVLEDATQDVVQRQAKGGGLLRKLEVQEDGDETVFPSSTTNSSSSPFYNVSECAKGGLSVKPKMGDAILFWSMKPDGSLDPTSLHGGCPIQKDTDLRSCTGSNEWTFWHMSRVLIFHRGLIYSSSFLAVTEAMS</sequence>
<reference evidence="4" key="2">
    <citation type="submission" date="2019-07" db="EMBL/GenBank/DDBJ databases">
        <authorList>
            <person name="Seetharam A."/>
            <person name="Woodhouse M."/>
            <person name="Cannon E."/>
        </authorList>
    </citation>
    <scope>NUCLEOTIDE SEQUENCE [LARGE SCALE GENOMIC DNA]</scope>
    <source>
        <strain evidence="4">cv. B73</strain>
    </source>
</reference>
<dbReference type="PANTHER" id="PTHR10869:SF243">
    <property type="entry name" value="OS10G0497800 PROTEIN"/>
    <property type="match status" value="1"/>
</dbReference>
<evidence type="ECO:0000313" key="4">
    <source>
        <dbReference type="EnsemblPlants" id="Zm00001eb378560_P001"/>
    </source>
</evidence>
<dbReference type="Gramene" id="Zm00001eb378560_T001">
    <property type="protein sequence ID" value="Zm00001eb378560_P001"/>
    <property type="gene ID" value="Zm00001eb378560"/>
</dbReference>
<dbReference type="Gene3D" id="2.60.120.620">
    <property type="entry name" value="q2cbj1_9rhob like domain"/>
    <property type="match status" value="1"/>
</dbReference>
<comment type="subcellular location">
    <subcellularLocation>
        <location evidence="1">Endoplasmic reticulum membrane</location>
    </subcellularLocation>
</comment>
<reference evidence="4" key="3">
    <citation type="submission" date="2021-05" db="UniProtKB">
        <authorList>
            <consortium name="EnsemblPlants"/>
        </authorList>
    </citation>
    <scope>IDENTIFICATION</scope>
    <source>
        <strain evidence="4">cv. B73</strain>
    </source>
</reference>
<keyword evidence="3" id="KW-0408">Iron</keyword>
<dbReference type="EnsemblPlants" id="Zm00001eb378560_T001">
    <property type="protein sequence ID" value="Zm00001eb378560_P001"/>
    <property type="gene ID" value="Zm00001eb378560"/>
</dbReference>
<keyword evidence="5" id="KW-1185">Reference proteome</keyword>
<accession>A0A804R1M3</accession>
<dbReference type="GO" id="GO:0005789">
    <property type="term" value="C:endoplasmic reticulum membrane"/>
    <property type="evidence" value="ECO:0007669"/>
    <property type="project" value="UniProtKB-SubCell"/>
</dbReference>
<keyword evidence="2" id="KW-0479">Metal-binding</keyword>
<name>A0A804R1M3_MAIZE</name>
<dbReference type="Proteomes" id="UP000007305">
    <property type="component" value="Chromosome 9"/>
</dbReference>
<evidence type="ECO:0000313" key="5">
    <source>
        <dbReference type="Proteomes" id="UP000007305"/>
    </source>
</evidence>
<evidence type="ECO:0008006" key="6">
    <source>
        <dbReference type="Google" id="ProtNLM"/>
    </source>
</evidence>
<evidence type="ECO:0000256" key="3">
    <source>
        <dbReference type="ARBA" id="ARBA00023004"/>
    </source>
</evidence>
<protein>
    <recommendedName>
        <fullName evidence="6">Prolyl 4-hydroxylase alpha subunit domain-containing protein</fullName>
    </recommendedName>
</protein>
<proteinExistence type="predicted"/>
<evidence type="ECO:0000256" key="1">
    <source>
        <dbReference type="ARBA" id="ARBA00004586"/>
    </source>
</evidence>
<dbReference type="InterPro" id="IPR045054">
    <property type="entry name" value="P4HA-like"/>
</dbReference>